<evidence type="ECO:0000256" key="2">
    <source>
        <dbReference type="SAM" id="Phobius"/>
    </source>
</evidence>
<proteinExistence type="predicted"/>
<evidence type="ECO:0000313" key="3">
    <source>
        <dbReference type="EMBL" id="QGF23959.1"/>
    </source>
</evidence>
<evidence type="ECO:0000256" key="1">
    <source>
        <dbReference type="SAM" id="MobiDB-lite"/>
    </source>
</evidence>
<gene>
    <name evidence="3" type="ORF">Rai3103_10045</name>
</gene>
<feature type="compositionally biased region" description="Basic residues" evidence="1">
    <location>
        <begin position="78"/>
        <end position="87"/>
    </location>
</feature>
<keyword evidence="2" id="KW-0472">Membrane</keyword>
<sequence>MDFAAYSNLAMMTAWLLYLVAMGVFGVEWAMARRVPDDTAQEASTPEREAVLVGAAASAAGSPPAYGPPAVSRPPSRPPRRRRRRRVIGGAVSRWH</sequence>
<name>A0A5Q2FAY5_9ACTN</name>
<keyword evidence="2" id="KW-1133">Transmembrane helix</keyword>
<dbReference type="RefSeq" id="WP_153572488.1">
    <property type="nucleotide sequence ID" value="NZ_CP045725.1"/>
</dbReference>
<accession>A0A5Q2FAY5</accession>
<keyword evidence="2" id="KW-0812">Transmembrane</keyword>
<evidence type="ECO:0000313" key="4">
    <source>
        <dbReference type="Proteomes" id="UP000386847"/>
    </source>
</evidence>
<reference evidence="3 4" key="1">
    <citation type="submission" date="2019-10" db="EMBL/GenBank/DDBJ databases">
        <title>Genomic analysis of Raineyella sp. CBA3103.</title>
        <authorList>
            <person name="Roh S.W."/>
        </authorList>
    </citation>
    <scope>NUCLEOTIDE SEQUENCE [LARGE SCALE GENOMIC DNA]</scope>
    <source>
        <strain evidence="3 4">CBA3103</strain>
    </source>
</reference>
<organism evidence="3 4">
    <name type="scientific">Raineyella fluvialis</name>
    <dbReference type="NCBI Taxonomy" id="2662261"/>
    <lineage>
        <taxon>Bacteria</taxon>
        <taxon>Bacillati</taxon>
        <taxon>Actinomycetota</taxon>
        <taxon>Actinomycetes</taxon>
        <taxon>Propionibacteriales</taxon>
        <taxon>Propionibacteriaceae</taxon>
        <taxon>Raineyella</taxon>
    </lineage>
</organism>
<feature type="transmembrane region" description="Helical" evidence="2">
    <location>
        <begin position="6"/>
        <end position="27"/>
    </location>
</feature>
<dbReference type="AlphaFoldDB" id="A0A5Q2FAY5"/>
<dbReference type="EMBL" id="CP045725">
    <property type="protein sequence ID" value="QGF23959.1"/>
    <property type="molecule type" value="Genomic_DNA"/>
</dbReference>
<keyword evidence="4" id="KW-1185">Reference proteome</keyword>
<dbReference type="Proteomes" id="UP000386847">
    <property type="component" value="Chromosome"/>
</dbReference>
<dbReference type="KEGG" id="rain:Rai3103_10045"/>
<feature type="region of interest" description="Disordered" evidence="1">
    <location>
        <begin position="56"/>
        <end position="96"/>
    </location>
</feature>
<feature type="compositionally biased region" description="Pro residues" evidence="1">
    <location>
        <begin position="65"/>
        <end position="77"/>
    </location>
</feature>
<protein>
    <submittedName>
        <fullName evidence="3">Uncharacterized protein</fullName>
    </submittedName>
</protein>